<feature type="binding site" evidence="12">
    <location>
        <position position="192"/>
    </location>
    <ligand>
        <name>S-adenosyl-L-methionine</name>
        <dbReference type="ChEBI" id="CHEBI:59789"/>
    </ligand>
</feature>
<proteinExistence type="inferred from homology"/>
<feature type="active site" description="S-methylcysteine intermediate" evidence="12">
    <location>
        <position position="334"/>
    </location>
</feature>
<comment type="subcellular location">
    <subcellularLocation>
        <location evidence="1 12">Cytoplasm</location>
    </subcellularLocation>
</comment>
<dbReference type="Proteomes" id="UP000677305">
    <property type="component" value="Chromosome"/>
</dbReference>
<comment type="catalytic activity">
    <reaction evidence="12">
        <text>adenosine(37) in tRNA + 2 reduced [2Fe-2S]-[ferredoxin] + 2 S-adenosyl-L-methionine = 2-methyladenosine(37) in tRNA + 5'-deoxyadenosine + L-methionine + 2 oxidized [2Fe-2S]-[ferredoxin] + S-adenosyl-L-homocysteine</text>
        <dbReference type="Rhea" id="RHEA:43332"/>
        <dbReference type="Rhea" id="RHEA-COMP:10000"/>
        <dbReference type="Rhea" id="RHEA-COMP:10001"/>
        <dbReference type="Rhea" id="RHEA-COMP:10162"/>
        <dbReference type="Rhea" id="RHEA-COMP:10485"/>
        <dbReference type="ChEBI" id="CHEBI:17319"/>
        <dbReference type="ChEBI" id="CHEBI:33737"/>
        <dbReference type="ChEBI" id="CHEBI:33738"/>
        <dbReference type="ChEBI" id="CHEBI:57844"/>
        <dbReference type="ChEBI" id="CHEBI:57856"/>
        <dbReference type="ChEBI" id="CHEBI:59789"/>
        <dbReference type="ChEBI" id="CHEBI:74411"/>
        <dbReference type="ChEBI" id="CHEBI:74497"/>
        <dbReference type="EC" id="2.1.1.192"/>
    </reaction>
</comment>
<dbReference type="RefSeq" id="WP_212691810.1">
    <property type="nucleotide sequence ID" value="NZ_CP058561.1"/>
</dbReference>
<keyword evidence="6 12" id="KW-0808">Transferase</keyword>
<keyword evidence="3 12" id="KW-0963">Cytoplasm</keyword>
<keyword evidence="11 12" id="KW-0411">Iron-sulfur</keyword>
<dbReference type="AlphaFoldDB" id="A0A8J8SAM7"/>
<dbReference type="NCBIfam" id="TIGR00048">
    <property type="entry name" value="rRNA_mod_RlmN"/>
    <property type="match status" value="1"/>
</dbReference>
<dbReference type="Gene3D" id="1.10.150.530">
    <property type="match status" value="1"/>
</dbReference>
<dbReference type="InterPro" id="IPR040072">
    <property type="entry name" value="Methyltransferase_A"/>
</dbReference>
<comment type="function">
    <text evidence="12">Specifically methylates position 2 of adenine 2503 in 23S rRNA and position 2 of adenine 37 in tRNAs.</text>
</comment>
<dbReference type="GO" id="GO:0070040">
    <property type="term" value="F:rRNA (adenine(2503)-C2-)-methyltransferase activity"/>
    <property type="evidence" value="ECO:0007669"/>
    <property type="project" value="UniProtKB-UniRule"/>
</dbReference>
<name>A0A8J8SAM7_9FIRM</name>
<dbReference type="SFLD" id="SFLDG01062">
    <property type="entry name" value="methyltransferase_(Class_A)"/>
    <property type="match status" value="1"/>
</dbReference>
<evidence type="ECO:0000313" key="14">
    <source>
        <dbReference type="EMBL" id="QUH27431.1"/>
    </source>
</evidence>
<evidence type="ECO:0000256" key="5">
    <source>
        <dbReference type="ARBA" id="ARBA00022603"/>
    </source>
</evidence>
<feature type="binding site" evidence="12">
    <location>
        <position position="291"/>
    </location>
    <ligand>
        <name>S-adenosyl-L-methionine</name>
        <dbReference type="ChEBI" id="CHEBI:59789"/>
    </ligand>
</feature>
<dbReference type="GO" id="GO:0005737">
    <property type="term" value="C:cytoplasm"/>
    <property type="evidence" value="ECO:0007669"/>
    <property type="project" value="UniProtKB-SubCell"/>
</dbReference>
<organism evidence="14 15">
    <name type="scientific">Vallitalea guaymasensis</name>
    <dbReference type="NCBI Taxonomy" id="1185412"/>
    <lineage>
        <taxon>Bacteria</taxon>
        <taxon>Bacillati</taxon>
        <taxon>Bacillota</taxon>
        <taxon>Clostridia</taxon>
        <taxon>Lachnospirales</taxon>
        <taxon>Vallitaleaceae</taxon>
        <taxon>Vallitalea</taxon>
    </lineage>
</organism>
<dbReference type="KEGG" id="vgu:HYG85_00235"/>
<evidence type="ECO:0000256" key="8">
    <source>
        <dbReference type="ARBA" id="ARBA00022694"/>
    </source>
</evidence>
<comment type="similarity">
    <text evidence="12">Belongs to the radical SAM superfamily. RlmN family.</text>
</comment>
<evidence type="ECO:0000259" key="13">
    <source>
        <dbReference type="PROSITE" id="PS51918"/>
    </source>
</evidence>
<dbReference type="EMBL" id="CP058561">
    <property type="protein sequence ID" value="QUH27431.1"/>
    <property type="molecule type" value="Genomic_DNA"/>
</dbReference>
<evidence type="ECO:0000256" key="2">
    <source>
        <dbReference type="ARBA" id="ARBA00022485"/>
    </source>
</evidence>
<keyword evidence="12" id="KW-1015">Disulfide bond</keyword>
<evidence type="ECO:0000256" key="1">
    <source>
        <dbReference type="ARBA" id="ARBA00004496"/>
    </source>
</evidence>
<keyword evidence="8 12" id="KW-0819">tRNA processing</keyword>
<dbReference type="Pfam" id="PF04055">
    <property type="entry name" value="Radical_SAM"/>
    <property type="match status" value="1"/>
</dbReference>
<dbReference type="SFLD" id="SFLDS00029">
    <property type="entry name" value="Radical_SAM"/>
    <property type="match status" value="1"/>
</dbReference>
<accession>A0A8J8SAM7</accession>
<evidence type="ECO:0000256" key="12">
    <source>
        <dbReference type="HAMAP-Rule" id="MF_01849"/>
    </source>
</evidence>
<dbReference type="InterPro" id="IPR013785">
    <property type="entry name" value="Aldolase_TIM"/>
</dbReference>
<comment type="miscellaneous">
    <text evidence="12">Reaction proceeds by a ping-pong mechanism involving intermediate methylation of a conserved cysteine residue.</text>
</comment>
<reference evidence="14 15" key="1">
    <citation type="submission" date="2020-07" db="EMBL/GenBank/DDBJ databases">
        <title>Vallitalea guaymasensis genome.</title>
        <authorList>
            <person name="Postec A."/>
        </authorList>
    </citation>
    <scope>NUCLEOTIDE SEQUENCE [LARGE SCALE GENOMIC DNA]</scope>
    <source>
        <strain evidence="14 15">Ra1766G1</strain>
    </source>
</reference>
<dbReference type="InterPro" id="IPR048641">
    <property type="entry name" value="RlmN_N"/>
</dbReference>
<dbReference type="GO" id="GO:0051539">
    <property type="term" value="F:4 iron, 4 sulfur cluster binding"/>
    <property type="evidence" value="ECO:0007669"/>
    <property type="project" value="UniProtKB-UniRule"/>
</dbReference>
<dbReference type="EC" id="2.1.1.192" evidence="12"/>
<evidence type="ECO:0000313" key="15">
    <source>
        <dbReference type="Proteomes" id="UP000677305"/>
    </source>
</evidence>
<dbReference type="PANTHER" id="PTHR30544">
    <property type="entry name" value="23S RRNA METHYLTRANSFERASE"/>
    <property type="match status" value="1"/>
</dbReference>
<evidence type="ECO:0000256" key="11">
    <source>
        <dbReference type="ARBA" id="ARBA00023014"/>
    </source>
</evidence>
<keyword evidence="15" id="KW-1185">Reference proteome</keyword>
<dbReference type="SUPFAM" id="SSF102114">
    <property type="entry name" value="Radical SAM enzymes"/>
    <property type="match status" value="1"/>
</dbReference>
<feature type="active site" description="Proton acceptor" evidence="12">
    <location>
        <position position="93"/>
    </location>
</feature>
<keyword evidence="2 12" id="KW-0004">4Fe-4S</keyword>
<gene>
    <name evidence="12 14" type="primary">rlmN</name>
    <name evidence="14" type="ORF">HYG85_00235</name>
</gene>
<evidence type="ECO:0000256" key="3">
    <source>
        <dbReference type="ARBA" id="ARBA00022490"/>
    </source>
</evidence>
<dbReference type="PANTHER" id="PTHR30544:SF5">
    <property type="entry name" value="RADICAL SAM CORE DOMAIN-CONTAINING PROTEIN"/>
    <property type="match status" value="1"/>
</dbReference>
<evidence type="ECO:0000256" key="7">
    <source>
        <dbReference type="ARBA" id="ARBA00022691"/>
    </source>
</evidence>
<dbReference type="InterPro" id="IPR004383">
    <property type="entry name" value="rRNA_lsu_MTrfase_RlmN/Cfr"/>
</dbReference>
<evidence type="ECO:0000256" key="10">
    <source>
        <dbReference type="ARBA" id="ARBA00023004"/>
    </source>
</evidence>
<dbReference type="InterPro" id="IPR058240">
    <property type="entry name" value="rSAM_sf"/>
</dbReference>
<keyword evidence="5 12" id="KW-0489">Methyltransferase</keyword>
<comment type="catalytic activity">
    <reaction evidence="12">
        <text>adenosine(2503) in 23S rRNA + 2 reduced [2Fe-2S]-[ferredoxin] + 2 S-adenosyl-L-methionine = 2-methyladenosine(2503) in 23S rRNA + 5'-deoxyadenosine + L-methionine + 2 oxidized [2Fe-2S]-[ferredoxin] + S-adenosyl-L-homocysteine</text>
        <dbReference type="Rhea" id="RHEA:42916"/>
        <dbReference type="Rhea" id="RHEA-COMP:10000"/>
        <dbReference type="Rhea" id="RHEA-COMP:10001"/>
        <dbReference type="Rhea" id="RHEA-COMP:10152"/>
        <dbReference type="Rhea" id="RHEA-COMP:10282"/>
        <dbReference type="ChEBI" id="CHEBI:17319"/>
        <dbReference type="ChEBI" id="CHEBI:33737"/>
        <dbReference type="ChEBI" id="CHEBI:33738"/>
        <dbReference type="ChEBI" id="CHEBI:57844"/>
        <dbReference type="ChEBI" id="CHEBI:57856"/>
        <dbReference type="ChEBI" id="CHEBI:59789"/>
        <dbReference type="ChEBI" id="CHEBI:74411"/>
        <dbReference type="ChEBI" id="CHEBI:74497"/>
        <dbReference type="EC" id="2.1.1.192"/>
    </reaction>
</comment>
<dbReference type="PIRSF" id="PIRSF006004">
    <property type="entry name" value="CHP00048"/>
    <property type="match status" value="1"/>
</dbReference>
<dbReference type="GO" id="GO:0070475">
    <property type="term" value="P:rRNA base methylation"/>
    <property type="evidence" value="ECO:0007669"/>
    <property type="project" value="UniProtKB-UniRule"/>
</dbReference>
<keyword evidence="4 12" id="KW-0698">rRNA processing</keyword>
<dbReference type="GO" id="GO:0000049">
    <property type="term" value="F:tRNA binding"/>
    <property type="evidence" value="ECO:0007669"/>
    <property type="project" value="UniProtKB-UniRule"/>
</dbReference>
<dbReference type="PROSITE" id="PS51918">
    <property type="entry name" value="RADICAL_SAM"/>
    <property type="match status" value="1"/>
</dbReference>
<keyword evidence="9 12" id="KW-0479">Metal-binding</keyword>
<feature type="domain" description="Radical SAM core" evidence="13">
    <location>
        <begin position="99"/>
        <end position="329"/>
    </location>
</feature>
<sequence length="349" mass="39731">MNDKVDILSMSMDELIEFMEKIGEKKFRAKQIYEWLHEKRVSSFTEMTNISKALQDKLAVNCDIVTLREVKKLESKDGTRKYLFELNDHHVVESVFMSYKHGNSVCISSQVGCRMGCKFCASTIGGLKRNLTVSEMLGQVYEINRISGQRISNIVIMGTGEPLDNYDVLIKFIKIINSEEGMNISQRNITVSTCGIIEKINDIADENLKITLAISLHAPNNSIRKTMMPIANAYDYDLLIEACKDYVKKTKRRITFEYSLVKGVNDGIECAKELSKVLKGILCHVNLIPVNQVEERSYRHSSKDTILAFKNVLEKHKIPTTIRRELGSDIDAACGQLRRSYTKDKNKEV</sequence>
<dbReference type="GO" id="GO:0046872">
    <property type="term" value="F:metal ion binding"/>
    <property type="evidence" value="ECO:0007669"/>
    <property type="project" value="UniProtKB-KW"/>
</dbReference>
<comment type="caution">
    <text evidence="12">Lacks conserved residue(s) required for the propagation of feature annotation.</text>
</comment>
<dbReference type="GO" id="GO:0019843">
    <property type="term" value="F:rRNA binding"/>
    <property type="evidence" value="ECO:0007669"/>
    <property type="project" value="UniProtKB-UniRule"/>
</dbReference>
<dbReference type="GO" id="GO:0030488">
    <property type="term" value="P:tRNA methylation"/>
    <property type="evidence" value="ECO:0007669"/>
    <property type="project" value="UniProtKB-UniRule"/>
</dbReference>
<feature type="binding site" evidence="12">
    <location>
        <begin position="215"/>
        <end position="217"/>
    </location>
    <ligand>
        <name>S-adenosyl-L-methionine</name>
        <dbReference type="ChEBI" id="CHEBI:59789"/>
    </ligand>
</feature>
<evidence type="ECO:0000256" key="6">
    <source>
        <dbReference type="ARBA" id="ARBA00022679"/>
    </source>
</evidence>
<dbReference type="HAMAP" id="MF_01849">
    <property type="entry name" value="RNA_methyltr_RlmN"/>
    <property type="match status" value="1"/>
</dbReference>
<feature type="binding site" evidence="12">
    <location>
        <position position="113"/>
    </location>
    <ligand>
        <name>[4Fe-4S] cluster</name>
        <dbReference type="ChEBI" id="CHEBI:49883"/>
        <note>4Fe-4S-S-AdoMet</note>
    </ligand>
</feature>
<dbReference type="InterPro" id="IPR007197">
    <property type="entry name" value="rSAM"/>
</dbReference>
<dbReference type="Pfam" id="PF21016">
    <property type="entry name" value="RlmN_N"/>
    <property type="match status" value="1"/>
</dbReference>
<dbReference type="GO" id="GO:0002935">
    <property type="term" value="F:tRNA (adenine(37)-C2)-methyltransferase activity"/>
    <property type="evidence" value="ECO:0007669"/>
    <property type="project" value="UniProtKB-UniRule"/>
</dbReference>
<evidence type="ECO:0000256" key="4">
    <source>
        <dbReference type="ARBA" id="ARBA00022552"/>
    </source>
</evidence>
<dbReference type="FunFam" id="3.20.20.70:FF:000014">
    <property type="entry name" value="Probable dual-specificity RNA methyltransferase RlmN"/>
    <property type="match status" value="1"/>
</dbReference>
<dbReference type="CDD" id="cd01335">
    <property type="entry name" value="Radical_SAM"/>
    <property type="match status" value="1"/>
</dbReference>
<comment type="cofactor">
    <cofactor evidence="12">
        <name>[4Fe-4S] cluster</name>
        <dbReference type="ChEBI" id="CHEBI:49883"/>
    </cofactor>
    <text evidence="12">Binds 1 [4Fe-4S] cluster. The cluster is coordinated with 3 cysteines and an exchangeable S-adenosyl-L-methionine.</text>
</comment>
<feature type="binding site" evidence="12">
    <location>
        <position position="117"/>
    </location>
    <ligand>
        <name>[4Fe-4S] cluster</name>
        <dbReference type="ChEBI" id="CHEBI:49883"/>
        <note>4Fe-4S-S-AdoMet</note>
    </ligand>
</feature>
<dbReference type="InterPro" id="IPR027492">
    <property type="entry name" value="RNA_MTrfase_RlmN"/>
</dbReference>
<dbReference type="Gene3D" id="3.20.20.70">
    <property type="entry name" value="Aldolase class I"/>
    <property type="match status" value="1"/>
</dbReference>
<feature type="binding site" evidence="12">
    <location>
        <begin position="160"/>
        <end position="161"/>
    </location>
    <ligand>
        <name>S-adenosyl-L-methionine</name>
        <dbReference type="ChEBI" id="CHEBI:59789"/>
    </ligand>
</feature>
<feature type="binding site" evidence="12">
    <location>
        <position position="120"/>
    </location>
    <ligand>
        <name>[4Fe-4S] cluster</name>
        <dbReference type="ChEBI" id="CHEBI:49883"/>
        <note>4Fe-4S-S-AdoMet</note>
    </ligand>
</feature>
<keyword evidence="7 12" id="KW-0949">S-adenosyl-L-methionine</keyword>
<dbReference type="SFLD" id="SFLDF00275">
    <property type="entry name" value="adenosine_C2_methyltransferase"/>
    <property type="match status" value="1"/>
</dbReference>
<keyword evidence="10 12" id="KW-0408">Iron</keyword>
<protein>
    <recommendedName>
        <fullName evidence="12">Probable dual-specificity RNA methyltransferase RlmN</fullName>
        <ecNumber evidence="12">2.1.1.192</ecNumber>
    </recommendedName>
    <alternativeName>
        <fullName evidence="12">23S rRNA (adenine(2503)-C(2))-methyltransferase</fullName>
    </alternativeName>
    <alternativeName>
        <fullName evidence="12">23S rRNA m2A2503 methyltransferase</fullName>
    </alternativeName>
    <alternativeName>
        <fullName evidence="12">Ribosomal RNA large subunit methyltransferase N</fullName>
    </alternativeName>
    <alternativeName>
        <fullName evidence="12">tRNA (adenine(37)-C(2))-methyltransferase</fullName>
    </alternativeName>
    <alternativeName>
        <fullName evidence="12">tRNA m2A37 methyltransferase</fullName>
    </alternativeName>
</protein>
<evidence type="ECO:0000256" key="9">
    <source>
        <dbReference type="ARBA" id="ARBA00022723"/>
    </source>
</evidence>